<dbReference type="RefSeq" id="WP_161110282.1">
    <property type="nucleotide sequence ID" value="NZ_WWHY01000001.1"/>
</dbReference>
<dbReference type="EMBL" id="WWHY01000001">
    <property type="protein sequence ID" value="MYR31446.1"/>
    <property type="molecule type" value="Genomic_DNA"/>
</dbReference>
<dbReference type="Proteomes" id="UP000467124">
    <property type="component" value="Unassembled WGS sequence"/>
</dbReference>
<organism evidence="1 2">
    <name type="scientific">Nocardiopsis alba</name>
    <dbReference type="NCBI Taxonomy" id="53437"/>
    <lineage>
        <taxon>Bacteria</taxon>
        <taxon>Bacillati</taxon>
        <taxon>Actinomycetota</taxon>
        <taxon>Actinomycetes</taxon>
        <taxon>Streptosporangiales</taxon>
        <taxon>Nocardiopsidaceae</taxon>
        <taxon>Nocardiopsis</taxon>
    </lineage>
</organism>
<name>A0A7K2INK9_9ACTN</name>
<evidence type="ECO:0000313" key="1">
    <source>
        <dbReference type="EMBL" id="MYR31446.1"/>
    </source>
</evidence>
<dbReference type="AlphaFoldDB" id="A0A7K2INK9"/>
<dbReference type="InterPro" id="IPR045436">
    <property type="entry name" value="DUF6507"/>
</dbReference>
<dbReference type="Pfam" id="PF20117">
    <property type="entry name" value="DUF6507"/>
    <property type="match status" value="1"/>
</dbReference>
<accession>A0A7K2INK9</accession>
<protein>
    <submittedName>
        <fullName evidence="1">Uncharacterized protein</fullName>
    </submittedName>
</protein>
<gene>
    <name evidence="1" type="ORF">GTW20_03990</name>
</gene>
<sequence length="118" mass="12312">MSTWDIDVNGVSAVLGVYNDQLGTEGGGLSEEIDSTGVELGTALESVKSPPVEIVLAEFLEYYSEKSETMFLKGLSCLKGVSEAVIAYQAGDYEMASTAQEDAGSIDALDLDACGEGS</sequence>
<evidence type="ECO:0000313" key="2">
    <source>
        <dbReference type="Proteomes" id="UP000467124"/>
    </source>
</evidence>
<proteinExistence type="predicted"/>
<reference evidence="1 2" key="1">
    <citation type="journal article" date="2019" name="Nat. Commun.">
        <title>The antimicrobial potential of Streptomyces from insect microbiomes.</title>
        <authorList>
            <person name="Chevrette M.G."/>
            <person name="Carlson C.M."/>
            <person name="Ortega H.E."/>
            <person name="Thomas C."/>
            <person name="Ananiev G.E."/>
            <person name="Barns K.J."/>
            <person name="Book A.J."/>
            <person name="Cagnazzo J."/>
            <person name="Carlos C."/>
            <person name="Flanigan W."/>
            <person name="Grubbs K.J."/>
            <person name="Horn H.A."/>
            <person name="Hoffmann F.M."/>
            <person name="Klassen J.L."/>
            <person name="Knack J.J."/>
            <person name="Lewin G.R."/>
            <person name="McDonald B.R."/>
            <person name="Muller L."/>
            <person name="Melo W.G.P."/>
            <person name="Pinto-Tomas A.A."/>
            <person name="Schmitz A."/>
            <person name="Wendt-Pienkowski E."/>
            <person name="Wildman S."/>
            <person name="Zhao M."/>
            <person name="Zhang F."/>
            <person name="Bugni T.S."/>
            <person name="Andes D.R."/>
            <person name="Pupo M.T."/>
            <person name="Currie C.R."/>
        </authorList>
    </citation>
    <scope>NUCLEOTIDE SEQUENCE [LARGE SCALE GENOMIC DNA]</scope>
    <source>
        <strain evidence="1 2">SID5840</strain>
    </source>
</reference>
<comment type="caution">
    <text evidence="1">The sequence shown here is derived from an EMBL/GenBank/DDBJ whole genome shotgun (WGS) entry which is preliminary data.</text>
</comment>